<dbReference type="HOGENOM" id="CLU_020475_0_0_11"/>
<evidence type="ECO:0000259" key="2">
    <source>
        <dbReference type="Pfam" id="PF07510"/>
    </source>
</evidence>
<dbReference type="OrthoDB" id="9798761at2"/>
<dbReference type="InterPro" id="IPR011089">
    <property type="entry name" value="GmrSD_C"/>
</dbReference>
<evidence type="ECO:0000259" key="1">
    <source>
        <dbReference type="Pfam" id="PF03235"/>
    </source>
</evidence>
<feature type="domain" description="GmrSD restriction endonucleases N-terminal" evidence="1">
    <location>
        <begin position="15"/>
        <end position="343"/>
    </location>
</feature>
<dbReference type="PANTHER" id="PTHR35149">
    <property type="entry name" value="SLL5132 PROTEIN"/>
    <property type="match status" value="1"/>
</dbReference>
<gene>
    <name evidence="3" type="ordered locus">AS9A_2835</name>
</gene>
<evidence type="ECO:0000313" key="3">
    <source>
        <dbReference type="EMBL" id="AEF41282.1"/>
    </source>
</evidence>
<dbReference type="EMBL" id="CP002786">
    <property type="protein sequence ID" value="AEF41282.1"/>
    <property type="molecule type" value="Genomic_DNA"/>
</dbReference>
<reference evidence="3 4" key="1">
    <citation type="journal article" date="2011" name="J. Bacteriol.">
        <title>Complete genome sequence of Amycolicicoccus subflavus DQS3-9A1T, an actinomycete isolated from crude oil-polluted soil.</title>
        <authorList>
            <person name="Cai M."/>
            <person name="Chen W.M."/>
            <person name="Nie Y."/>
            <person name="Chi C.Q."/>
            <person name="Wang Y.N."/>
            <person name="Tang Y.Q."/>
            <person name="Li G.Y."/>
            <person name="Wu X.L."/>
        </authorList>
    </citation>
    <scope>NUCLEOTIDE SEQUENCE [LARGE SCALE GENOMIC DNA]</scope>
    <source>
        <strain evidence="4">DSM 45089 / DQS3-9A1</strain>
    </source>
</reference>
<accession>F6EJ50</accession>
<dbReference type="Pfam" id="PF07510">
    <property type="entry name" value="GmrSD_C"/>
    <property type="match status" value="1"/>
</dbReference>
<feature type="domain" description="GmrSD restriction endonucleases C-terminal" evidence="2">
    <location>
        <begin position="636"/>
        <end position="699"/>
    </location>
</feature>
<dbReference type="STRING" id="443218.AS9A_2835"/>
<keyword evidence="4" id="KW-1185">Reference proteome</keyword>
<evidence type="ECO:0008006" key="5">
    <source>
        <dbReference type="Google" id="ProtNLM"/>
    </source>
</evidence>
<evidence type="ECO:0000313" key="4">
    <source>
        <dbReference type="Proteomes" id="UP000009235"/>
    </source>
</evidence>
<dbReference type="RefSeq" id="WP_013807631.1">
    <property type="nucleotide sequence ID" value="NC_015564.1"/>
</dbReference>
<name>F6EJ50_HOYSD</name>
<dbReference type="Proteomes" id="UP000009235">
    <property type="component" value="Chromosome"/>
</dbReference>
<organism evidence="3 4">
    <name type="scientific">Hoyosella subflava (strain DSM 45089 / JCM 17490 / NBRC 109087 / DQS3-9A1)</name>
    <name type="common">Amycolicicoccus subflavus</name>
    <dbReference type="NCBI Taxonomy" id="443218"/>
    <lineage>
        <taxon>Bacteria</taxon>
        <taxon>Bacillati</taxon>
        <taxon>Actinomycetota</taxon>
        <taxon>Actinomycetes</taxon>
        <taxon>Mycobacteriales</taxon>
        <taxon>Hoyosellaceae</taxon>
        <taxon>Hoyosella</taxon>
    </lineage>
</organism>
<proteinExistence type="predicted"/>
<dbReference type="eggNOG" id="COG1479">
    <property type="taxonomic scope" value="Bacteria"/>
</dbReference>
<dbReference type="InterPro" id="IPR004919">
    <property type="entry name" value="GmrSD_N"/>
</dbReference>
<dbReference type="PANTHER" id="PTHR35149:SF1">
    <property type="entry name" value="DUF5655 DOMAIN-CONTAINING PROTEIN"/>
    <property type="match status" value="1"/>
</dbReference>
<protein>
    <recommendedName>
        <fullName evidence="5">DUF262 domain-containing protein</fullName>
    </recommendedName>
</protein>
<sequence>MVEIKEIFDAAPLSVSQFLSDPGQGLYIPPYQRPYSWDRENVRRLLDDIGHGADQLRDVPDSITFLGTVIAIRDINYVTVEPVVRSEVPARVTTIIDGQQRITTLLILLTVLHEEIRVLAGALDAAKPTHSWCRNQATDVAARLAATFQENMHFGSGDYQYYPRMIRAYVDVWSRDSEQASYTSAIASYLFSYARHARKEDSDSDYEFPSVPESVEAAGHGEPYKHLQNIRKFIQKSLRDAYKQVTLNKRSETFLVTPAQIKSSYALQEALFNAALPDLISTEIEKDLQLGKLLSLIVWANYALKRVTVAVVTAKREDYGFDMFEALNTTGEPLTALETFKPRVIRELGLATWRKSNSKQSFDKVESYLEWHAGASPQKRQTETQNLLISFALMQSGDKLGKRLSEQRNYLRKHFDEEGSSTGREAYVNALVQLVNFLQGPWAEPQSVNSQGSAIEDEAAFALAVLREGKHEIVIPILARYYAAYRLAESDRADAAHEEFLSACRACLAFYALWRGAHRGTAQIDNIYRSIMRPSSDGGIHWARGADGVLEDVPPAAELKSRLWAELGAAGIKEPERWAQNVARNPIGSSAKVLTRLLLLAASQDSVPDRSVPGLTVRGRAGVLKMMTLSMWHDASLKTIEHTAPQKVTAQGWHASLLDNNDIINTLGNLTLLPARENSSAGNRSWNLKRLFYQVLSASTVDAAEELLAQAAHVGLELNSGAQQIVRQAPYLPLVAAVAGRSGDWDADFVLVRSHRLSLLAWDALVPWLHPSELD</sequence>
<dbReference type="Pfam" id="PF03235">
    <property type="entry name" value="GmrSD_N"/>
    <property type="match status" value="1"/>
</dbReference>
<dbReference type="AlphaFoldDB" id="F6EJ50"/>
<dbReference type="KEGG" id="asd:AS9A_2835"/>